<keyword evidence="2" id="KW-1185">Reference proteome</keyword>
<reference evidence="2" key="1">
    <citation type="journal article" date="2014" name="Nat. Commun.">
        <title>The tobacco genome sequence and its comparison with those of tomato and potato.</title>
        <authorList>
            <person name="Sierro N."/>
            <person name="Battey J.N."/>
            <person name="Ouadi S."/>
            <person name="Bakaher N."/>
            <person name="Bovet L."/>
            <person name="Willig A."/>
            <person name="Goepfert S."/>
            <person name="Peitsch M.C."/>
            <person name="Ivanov N.V."/>
        </authorList>
    </citation>
    <scope>NUCLEOTIDE SEQUENCE [LARGE SCALE GENOMIC DNA]</scope>
</reference>
<dbReference type="Pfam" id="PF07727">
    <property type="entry name" value="RVT_2"/>
    <property type="match status" value="1"/>
</dbReference>
<accession>A0A1S4BPB0</accession>
<organism evidence="2 3">
    <name type="scientific">Nicotiana tabacum</name>
    <name type="common">Common tobacco</name>
    <dbReference type="NCBI Taxonomy" id="4097"/>
    <lineage>
        <taxon>Eukaryota</taxon>
        <taxon>Viridiplantae</taxon>
        <taxon>Streptophyta</taxon>
        <taxon>Embryophyta</taxon>
        <taxon>Tracheophyta</taxon>
        <taxon>Spermatophyta</taxon>
        <taxon>Magnoliopsida</taxon>
        <taxon>eudicotyledons</taxon>
        <taxon>Gunneridae</taxon>
        <taxon>Pentapetalae</taxon>
        <taxon>asterids</taxon>
        <taxon>lamiids</taxon>
        <taxon>Solanales</taxon>
        <taxon>Solanaceae</taxon>
        <taxon>Nicotianoideae</taxon>
        <taxon>Nicotianeae</taxon>
        <taxon>Nicotiana</taxon>
    </lineage>
</organism>
<dbReference type="PaxDb" id="4097-A0A1S4BPB0"/>
<feature type="domain" description="Reverse transcriptase Ty1/copia-type" evidence="1">
    <location>
        <begin position="56"/>
        <end position="138"/>
    </location>
</feature>
<dbReference type="GeneID" id="107810439"/>
<dbReference type="STRING" id="4097.A0A1S4BPB0"/>
<dbReference type="KEGG" id="nta:107810439"/>
<reference evidence="3" key="2">
    <citation type="submission" date="2025-08" db="UniProtKB">
        <authorList>
            <consortium name="RefSeq"/>
        </authorList>
    </citation>
    <scope>IDENTIFICATION</scope>
    <source>
        <tissue evidence="3">Leaf</tissue>
    </source>
</reference>
<dbReference type="OMA" id="MEFNIPH"/>
<evidence type="ECO:0000259" key="1">
    <source>
        <dbReference type="Pfam" id="PF07727"/>
    </source>
</evidence>
<evidence type="ECO:0000313" key="3">
    <source>
        <dbReference type="RefSeq" id="XP_016490710.1"/>
    </source>
</evidence>
<evidence type="ECO:0000313" key="2">
    <source>
        <dbReference type="Proteomes" id="UP000790787"/>
    </source>
</evidence>
<dbReference type="Proteomes" id="UP000790787">
    <property type="component" value="Chromosome 21"/>
</dbReference>
<dbReference type="OrthoDB" id="1243252at2759"/>
<proteinExistence type="predicted"/>
<protein>
    <submittedName>
        <fullName evidence="3">Mitochondrial protein AtMg00820</fullName>
    </submittedName>
</protein>
<dbReference type="AlphaFoldDB" id="A0A1S4BPB0"/>
<dbReference type="InterPro" id="IPR013103">
    <property type="entry name" value="RVT_2"/>
</dbReference>
<name>A0A1S4BPB0_TOBAC</name>
<sequence length="138" mass="15324">MVTPSKCGLVKPNPKYALNSISLANLPVEPTCFNSVVKDARWQSAVAEKFNAILANQTQSLVPRPSSVNIVGCKWVYRVTQKSDGSFDRCKARLVAKIYTQAPGVDYSKTFSPVVRPTIIRPILSIALSCSWYIRQFD</sequence>
<gene>
    <name evidence="3" type="primary">LOC107810439</name>
</gene>
<dbReference type="RefSeq" id="XP_016490710.1">
    <property type="nucleotide sequence ID" value="XM_016635224.1"/>
</dbReference>